<dbReference type="PANTHER" id="PTHR30272:SF1">
    <property type="entry name" value="3-HYDROXYACYL-[ACYL-CARRIER-PROTEIN] DEHYDRATASE"/>
    <property type="match status" value="1"/>
</dbReference>
<name>A0A5C6EHA6_9BACT</name>
<comment type="caution">
    <text evidence="2">The sequence shown here is derived from an EMBL/GenBank/DDBJ whole genome shotgun (WGS) entry which is preliminary data.</text>
</comment>
<gene>
    <name evidence="2" type="primary">fabZ_5</name>
    <name evidence="2" type="ORF">Poly51_52270</name>
</gene>
<dbReference type="Proteomes" id="UP000318288">
    <property type="component" value="Unassembled WGS sequence"/>
</dbReference>
<organism evidence="2 3">
    <name type="scientific">Rubripirellula tenax</name>
    <dbReference type="NCBI Taxonomy" id="2528015"/>
    <lineage>
        <taxon>Bacteria</taxon>
        <taxon>Pseudomonadati</taxon>
        <taxon>Planctomycetota</taxon>
        <taxon>Planctomycetia</taxon>
        <taxon>Pirellulales</taxon>
        <taxon>Pirellulaceae</taxon>
        <taxon>Rubripirellula</taxon>
    </lineage>
</organism>
<dbReference type="InterPro" id="IPR029069">
    <property type="entry name" value="HotDog_dom_sf"/>
</dbReference>
<dbReference type="OrthoDB" id="9772788at2"/>
<dbReference type="PANTHER" id="PTHR30272">
    <property type="entry name" value="3-HYDROXYACYL-[ACYL-CARRIER-PROTEIN] DEHYDRATASE"/>
    <property type="match status" value="1"/>
</dbReference>
<proteinExistence type="predicted"/>
<dbReference type="Gene3D" id="3.10.129.10">
    <property type="entry name" value="Hotdog Thioesterase"/>
    <property type="match status" value="1"/>
</dbReference>
<evidence type="ECO:0000313" key="2">
    <source>
        <dbReference type="EMBL" id="TWU47427.1"/>
    </source>
</evidence>
<reference evidence="2 3" key="1">
    <citation type="submission" date="2019-02" db="EMBL/GenBank/DDBJ databases">
        <title>Deep-cultivation of Planctomycetes and their phenomic and genomic characterization uncovers novel biology.</title>
        <authorList>
            <person name="Wiegand S."/>
            <person name="Jogler M."/>
            <person name="Boedeker C."/>
            <person name="Pinto D."/>
            <person name="Vollmers J."/>
            <person name="Rivas-Marin E."/>
            <person name="Kohn T."/>
            <person name="Peeters S.H."/>
            <person name="Heuer A."/>
            <person name="Rast P."/>
            <person name="Oberbeckmann S."/>
            <person name="Bunk B."/>
            <person name="Jeske O."/>
            <person name="Meyerdierks A."/>
            <person name="Storesund J.E."/>
            <person name="Kallscheuer N."/>
            <person name="Luecker S."/>
            <person name="Lage O.M."/>
            <person name="Pohl T."/>
            <person name="Merkel B.J."/>
            <person name="Hornburger P."/>
            <person name="Mueller R.-W."/>
            <person name="Bruemmer F."/>
            <person name="Labrenz M."/>
            <person name="Spormann A.M."/>
            <person name="Op Den Camp H."/>
            <person name="Overmann J."/>
            <person name="Amann R."/>
            <person name="Jetten M.S.M."/>
            <person name="Mascher T."/>
            <person name="Medema M.H."/>
            <person name="Devos D.P."/>
            <person name="Kaster A.-K."/>
            <person name="Ovreas L."/>
            <person name="Rohde M."/>
            <person name="Galperin M.Y."/>
            <person name="Jogler C."/>
        </authorList>
    </citation>
    <scope>NUCLEOTIDE SEQUENCE [LARGE SCALE GENOMIC DNA]</scope>
    <source>
        <strain evidence="2 3">Poly51</strain>
    </source>
</reference>
<sequence length="151" mass="16470">MKDQEIQKRIPHRGPMLLVDEIVSETETSIVCRKTFRADEFFFQGHFPDSPIVPGVIQCECCLQAGAVLLAGRGGDMAADAVPVATRMDAVKFKKMIRPGDTVEIEATLKEQVSSAFYMTGKLTVDGKLATRLDFCCSMSSPSPKPEAPTS</sequence>
<dbReference type="EMBL" id="SJPW01000007">
    <property type="protein sequence ID" value="TWU47427.1"/>
    <property type="molecule type" value="Genomic_DNA"/>
</dbReference>
<dbReference type="EC" id="4.2.1.59" evidence="2"/>
<evidence type="ECO:0000313" key="3">
    <source>
        <dbReference type="Proteomes" id="UP000318288"/>
    </source>
</evidence>
<dbReference type="InterPro" id="IPR013114">
    <property type="entry name" value="FabA_FabZ"/>
</dbReference>
<dbReference type="SUPFAM" id="SSF54637">
    <property type="entry name" value="Thioesterase/thiol ester dehydrase-isomerase"/>
    <property type="match status" value="1"/>
</dbReference>
<dbReference type="CDD" id="cd01288">
    <property type="entry name" value="FabZ"/>
    <property type="match status" value="1"/>
</dbReference>
<dbReference type="GO" id="GO:0019171">
    <property type="term" value="F:(3R)-hydroxyacyl-[acyl-carrier-protein] dehydratase activity"/>
    <property type="evidence" value="ECO:0007669"/>
    <property type="project" value="UniProtKB-EC"/>
</dbReference>
<dbReference type="AlphaFoldDB" id="A0A5C6EHA6"/>
<keyword evidence="3" id="KW-1185">Reference proteome</keyword>
<dbReference type="Pfam" id="PF07977">
    <property type="entry name" value="FabA"/>
    <property type="match status" value="1"/>
</dbReference>
<dbReference type="RefSeq" id="WP_146461214.1">
    <property type="nucleotide sequence ID" value="NZ_SJPW01000007.1"/>
</dbReference>
<evidence type="ECO:0000256" key="1">
    <source>
        <dbReference type="ARBA" id="ARBA00023239"/>
    </source>
</evidence>
<keyword evidence="1 2" id="KW-0456">Lyase</keyword>
<protein>
    <submittedName>
        <fullName evidence="2">3-hydroxyacyl-[acyl-carrier-protein] dehydratase FabZ</fullName>
        <ecNumber evidence="2">4.2.1.59</ecNumber>
    </submittedName>
</protein>
<accession>A0A5C6EHA6</accession>